<feature type="domain" description="Peptidase M20 dimerisation" evidence="5">
    <location>
        <begin position="171"/>
        <end position="283"/>
    </location>
</feature>
<dbReference type="InterPro" id="IPR002933">
    <property type="entry name" value="Peptidase_M20"/>
</dbReference>
<dbReference type="PROSITE" id="PS00758">
    <property type="entry name" value="ARGE_DAPE_CPG2_1"/>
    <property type="match status" value="1"/>
</dbReference>
<dbReference type="Pfam" id="PF01546">
    <property type="entry name" value="Peptidase_M20"/>
    <property type="match status" value="1"/>
</dbReference>
<evidence type="ECO:0000256" key="2">
    <source>
        <dbReference type="ARBA" id="ARBA00022723"/>
    </source>
</evidence>
<dbReference type="Gene3D" id="3.30.70.360">
    <property type="match status" value="1"/>
</dbReference>
<dbReference type="AlphaFoldDB" id="A0A6B0YYP8"/>
<evidence type="ECO:0000313" key="6">
    <source>
        <dbReference type="EMBL" id="MXY95777.1"/>
    </source>
</evidence>
<dbReference type="Gene3D" id="3.40.630.10">
    <property type="entry name" value="Zn peptidases"/>
    <property type="match status" value="1"/>
</dbReference>
<comment type="caution">
    <text evidence="6">The sequence shown here is derived from an EMBL/GenBank/DDBJ whole genome shotgun (WGS) entry which is preliminary data.</text>
</comment>
<dbReference type="PANTHER" id="PTHR43808">
    <property type="entry name" value="ACETYLORNITHINE DEACETYLASE"/>
    <property type="match status" value="1"/>
</dbReference>
<proteinExistence type="predicted"/>
<keyword evidence="3" id="KW-0378">Hydrolase</keyword>
<dbReference type="InterPro" id="IPR036264">
    <property type="entry name" value="Bact_exopeptidase_dim_dom"/>
</dbReference>
<dbReference type="Pfam" id="PF07687">
    <property type="entry name" value="M20_dimer"/>
    <property type="match status" value="1"/>
</dbReference>
<dbReference type="PROSITE" id="PS00759">
    <property type="entry name" value="ARGE_DAPE_CPG2_2"/>
    <property type="match status" value="1"/>
</dbReference>
<reference evidence="6" key="1">
    <citation type="submission" date="2019-09" db="EMBL/GenBank/DDBJ databases">
        <title>Characterisation of the sponge microbiome using genome-centric metagenomics.</title>
        <authorList>
            <person name="Engelberts J.P."/>
            <person name="Robbins S.J."/>
            <person name="De Goeij J.M."/>
            <person name="Aranda M."/>
            <person name="Bell S.C."/>
            <person name="Webster N.S."/>
        </authorList>
    </citation>
    <scope>NUCLEOTIDE SEQUENCE</scope>
    <source>
        <strain evidence="6">SB0664_bin_27</strain>
    </source>
</reference>
<dbReference type="GO" id="GO:0006526">
    <property type="term" value="P:L-arginine biosynthetic process"/>
    <property type="evidence" value="ECO:0007669"/>
    <property type="project" value="TreeGrafter"/>
</dbReference>
<evidence type="ECO:0000256" key="3">
    <source>
        <dbReference type="ARBA" id="ARBA00022801"/>
    </source>
</evidence>
<dbReference type="SUPFAM" id="SSF55031">
    <property type="entry name" value="Bacterial exopeptidase dimerisation domain"/>
    <property type="match status" value="1"/>
</dbReference>
<dbReference type="GO" id="GO:0008777">
    <property type="term" value="F:acetylornithine deacetylase activity"/>
    <property type="evidence" value="ECO:0007669"/>
    <property type="project" value="TreeGrafter"/>
</dbReference>
<evidence type="ECO:0000259" key="5">
    <source>
        <dbReference type="Pfam" id="PF07687"/>
    </source>
</evidence>
<gene>
    <name evidence="6" type="ORF">F4Y42_20250</name>
</gene>
<sequence length="370" mass="39245">MKTDVVELASKLISMPSETPTSNRPISDFLRGVLEEGGFDVEEVTYIDPSGEEKVSLVGKKGTGAGGLGFFSHSDTVPGDAGWEPFTPALENGRLVGRGSADMKGPLAASIVAACRISEDDLKQPLFLTVTADEEGGHVGAHDIVIRSQTLTSGWPQYCIVCEPTELQPVYAHKGGAGITVTARGFAAHTSTDRGESANFKVAPFLADMADLVPVFRSEERFQNPLFDPPTNGFNLVISDGDTATNVTAARTVVRLSIRAMPDACFEEAVQMVVGRAEAHGLEVEHRSISPFFASADGPLAQAACRATGAAQAVTVPYGTEAECYQEYADALVLGPGNIAQAHTVGEWIAVEQLQEAVEVYTRLIEDLCA</sequence>
<dbReference type="SUPFAM" id="SSF53187">
    <property type="entry name" value="Zn-dependent exopeptidases"/>
    <property type="match status" value="1"/>
</dbReference>
<comment type="cofactor">
    <cofactor evidence="1">
        <name>Zn(2+)</name>
        <dbReference type="ChEBI" id="CHEBI:29105"/>
    </cofactor>
</comment>
<evidence type="ECO:0000256" key="4">
    <source>
        <dbReference type="ARBA" id="ARBA00022833"/>
    </source>
</evidence>
<organism evidence="6">
    <name type="scientific">Caldilineaceae bacterium SB0664_bin_27</name>
    <dbReference type="NCBI Taxonomy" id="2605260"/>
    <lineage>
        <taxon>Bacteria</taxon>
        <taxon>Bacillati</taxon>
        <taxon>Chloroflexota</taxon>
        <taxon>Caldilineae</taxon>
        <taxon>Caldilineales</taxon>
        <taxon>Caldilineaceae</taxon>
    </lineage>
</organism>
<keyword evidence="4" id="KW-0862">Zinc</keyword>
<dbReference type="InterPro" id="IPR011650">
    <property type="entry name" value="Peptidase_M20_dimer"/>
</dbReference>
<evidence type="ECO:0000256" key="1">
    <source>
        <dbReference type="ARBA" id="ARBA00001947"/>
    </source>
</evidence>
<name>A0A6B0YYP8_9CHLR</name>
<dbReference type="EMBL" id="VXRG01000171">
    <property type="protein sequence ID" value="MXY95777.1"/>
    <property type="molecule type" value="Genomic_DNA"/>
</dbReference>
<dbReference type="GO" id="GO:0046872">
    <property type="term" value="F:metal ion binding"/>
    <property type="evidence" value="ECO:0007669"/>
    <property type="project" value="UniProtKB-KW"/>
</dbReference>
<keyword evidence="2" id="KW-0479">Metal-binding</keyword>
<protein>
    <submittedName>
        <fullName evidence="6">M20 family metallopeptidase</fullName>
    </submittedName>
</protein>
<dbReference type="InterPro" id="IPR050072">
    <property type="entry name" value="Peptidase_M20A"/>
</dbReference>
<accession>A0A6B0YYP8</accession>
<dbReference type="PANTHER" id="PTHR43808:SF31">
    <property type="entry name" value="N-ACETYL-L-CITRULLINE DEACETYLASE"/>
    <property type="match status" value="1"/>
</dbReference>
<dbReference type="InterPro" id="IPR001261">
    <property type="entry name" value="ArgE/DapE_CS"/>
</dbReference>